<comment type="subcellular location">
    <subcellularLocation>
        <location evidence="1">Nucleus</location>
    </subcellularLocation>
</comment>
<dbReference type="InterPro" id="IPR036517">
    <property type="entry name" value="FF_domain_sf"/>
</dbReference>
<dbReference type="PANTHER" id="PTHR11864">
    <property type="entry name" value="PRE-MRNA-PROCESSING PROTEIN PRP40"/>
    <property type="match status" value="1"/>
</dbReference>
<dbReference type="InterPro" id="IPR036020">
    <property type="entry name" value="WW_dom_sf"/>
</dbReference>
<dbReference type="SMART" id="SM00456">
    <property type="entry name" value="WW"/>
    <property type="match status" value="2"/>
</dbReference>
<evidence type="ECO:0000256" key="2">
    <source>
        <dbReference type="ARBA" id="ARBA00022664"/>
    </source>
</evidence>
<evidence type="ECO:0000256" key="5">
    <source>
        <dbReference type="ARBA" id="ARBA00023242"/>
    </source>
</evidence>
<dbReference type="AlphaFoldDB" id="A0A1Y2DWZ9"/>
<dbReference type="GO" id="GO:0003723">
    <property type="term" value="F:RNA binding"/>
    <property type="evidence" value="ECO:0007669"/>
    <property type="project" value="TreeGrafter"/>
</dbReference>
<dbReference type="PROSITE" id="PS01159">
    <property type="entry name" value="WW_DOMAIN_1"/>
    <property type="match status" value="2"/>
</dbReference>
<dbReference type="EMBL" id="MCOG01000055">
    <property type="protein sequence ID" value="ORY63783.1"/>
    <property type="molecule type" value="Genomic_DNA"/>
</dbReference>
<feature type="domain" description="FF" evidence="9">
    <location>
        <begin position="392"/>
        <end position="454"/>
    </location>
</feature>
<sequence length="656" mass="79027">MDWKQRMSNVRPMYQMPAYNPPALPLQNTKQTIWTTHTDPNGRKYYYNTITKQSSWEKPEELKTPLEKALSKCHWKEYTSNGKKYYYNEETKVSSWEMPQEYKDFLAKIESQKNKPDSAVVPSATPAIKNDTTKSNSNVAKPVSEAPTLKTTAASENPLLSNNKSVIIQGNSVVIDFKSKEEAEEAFKKLLKDSGVKSNWTWKDAILATGHNPMYHCLKTAEERKTAFMKYIDQCKREEREEERIKLQKEREEFRAVLKLRKDITSTTRYRKYAENLKDEPTFLAIADERDRESIFNEYISDLRRKEKDKLRMLRKENMEKLRQILRKLPINYNTLWKDAQILFKTCSDYADDEQLQTLDPLDVFSVYEDHIKYLEDQYNDMKEKQRMERRREERKNRDAFKELLKELRNSHVINIRSKWKEIYPYIQNDPRYLNMLGQSGSTPLELFWDTIQRIEDDYYQEKRTVMELIKTYDIKITPDLNFPVFLSKLPMDRLKGIEEAVIHLVYDDCVFKSKLKQREEKRKEEKRLKKKMDMFKYVLKKVSPPITIYSTWEEVKPLIETKPESQVLTEENRIEVFNKFIKRLKEKEEIQSEEEGSIIEDKERSRKRKKYEKEKERDKKRRHYHYHYDDYEDEKKLYKKRLEDRMEEPEDGELC</sequence>
<reference evidence="10 11" key="1">
    <citation type="submission" date="2016-08" db="EMBL/GenBank/DDBJ databases">
        <title>A Parts List for Fungal Cellulosomes Revealed by Comparative Genomics.</title>
        <authorList>
            <consortium name="DOE Joint Genome Institute"/>
            <person name="Haitjema C.H."/>
            <person name="Gilmore S.P."/>
            <person name="Henske J.K."/>
            <person name="Solomon K.V."/>
            <person name="De Groot R."/>
            <person name="Kuo A."/>
            <person name="Mondo S.J."/>
            <person name="Salamov A.A."/>
            <person name="Labutti K."/>
            <person name="Zhao Z."/>
            <person name="Chiniquy J."/>
            <person name="Barry K."/>
            <person name="Brewer H.M."/>
            <person name="Purvine S.O."/>
            <person name="Wright A.T."/>
            <person name="Boxma B."/>
            <person name="Van Alen T."/>
            <person name="Hackstein J.H."/>
            <person name="Baker S.E."/>
            <person name="Grigoriev I.V."/>
            <person name="O'Malley M.A."/>
        </authorList>
    </citation>
    <scope>NUCLEOTIDE SEQUENCE [LARGE SCALE GENOMIC DNA]</scope>
    <source>
        <strain evidence="10 11">G1</strain>
    </source>
</reference>
<feature type="domain" description="FF" evidence="9">
    <location>
        <begin position="180"/>
        <end position="234"/>
    </location>
</feature>
<dbReference type="PANTHER" id="PTHR11864:SF0">
    <property type="entry name" value="PRP40 PRE-MRNA PROCESSING FACTOR 40 HOMOLOG A (YEAST)"/>
    <property type="match status" value="1"/>
</dbReference>
<keyword evidence="5" id="KW-0539">Nucleus</keyword>
<proteinExistence type="predicted"/>
<dbReference type="GO" id="GO:0005685">
    <property type="term" value="C:U1 snRNP"/>
    <property type="evidence" value="ECO:0007669"/>
    <property type="project" value="EnsemblFungi"/>
</dbReference>
<feature type="coiled-coil region" evidence="6">
    <location>
        <begin position="383"/>
        <end position="411"/>
    </location>
</feature>
<keyword evidence="11" id="KW-1185">Reference proteome</keyword>
<dbReference type="SMART" id="SM00441">
    <property type="entry name" value="FF"/>
    <property type="match status" value="5"/>
</dbReference>
<dbReference type="CDD" id="cd00201">
    <property type="entry name" value="WW"/>
    <property type="match status" value="2"/>
</dbReference>
<dbReference type="Pfam" id="PF01846">
    <property type="entry name" value="FF"/>
    <property type="match status" value="3"/>
</dbReference>
<feature type="region of interest" description="Disordered" evidence="7">
    <location>
        <begin position="593"/>
        <end position="626"/>
    </location>
</feature>
<evidence type="ECO:0000313" key="10">
    <source>
        <dbReference type="EMBL" id="ORY63783.1"/>
    </source>
</evidence>
<dbReference type="PROSITE" id="PS50020">
    <property type="entry name" value="WW_DOMAIN_2"/>
    <property type="match status" value="2"/>
</dbReference>
<dbReference type="SUPFAM" id="SSF51045">
    <property type="entry name" value="WW domain"/>
    <property type="match status" value="2"/>
</dbReference>
<dbReference type="GO" id="GO:0045292">
    <property type="term" value="P:mRNA cis splicing, via spliceosome"/>
    <property type="evidence" value="ECO:0007669"/>
    <property type="project" value="InterPro"/>
</dbReference>
<dbReference type="Pfam" id="PF00397">
    <property type="entry name" value="WW"/>
    <property type="match status" value="2"/>
</dbReference>
<dbReference type="SUPFAM" id="SSF81698">
    <property type="entry name" value="FF domain"/>
    <property type="match status" value="5"/>
</dbReference>
<gene>
    <name evidence="10" type="ORF">LY90DRAFT_668252</name>
</gene>
<keyword evidence="3" id="KW-0677">Repeat</keyword>
<feature type="domain" description="FF" evidence="9">
    <location>
        <begin position="246"/>
        <end position="302"/>
    </location>
</feature>
<keyword evidence="2" id="KW-0507">mRNA processing</keyword>
<evidence type="ECO:0000256" key="3">
    <source>
        <dbReference type="ARBA" id="ARBA00022737"/>
    </source>
</evidence>
<feature type="domain" description="FF" evidence="9">
    <location>
        <begin position="523"/>
        <end position="584"/>
    </location>
</feature>
<evidence type="ECO:0008006" key="12">
    <source>
        <dbReference type="Google" id="ProtNLM"/>
    </source>
</evidence>
<dbReference type="GO" id="GO:0071004">
    <property type="term" value="C:U2-type prespliceosome"/>
    <property type="evidence" value="ECO:0007669"/>
    <property type="project" value="TreeGrafter"/>
</dbReference>
<dbReference type="OrthoDB" id="187617at2759"/>
<feature type="region of interest" description="Disordered" evidence="7">
    <location>
        <begin position="116"/>
        <end position="140"/>
    </location>
</feature>
<keyword evidence="6" id="KW-0175">Coiled coil</keyword>
<evidence type="ECO:0000256" key="6">
    <source>
        <dbReference type="SAM" id="Coils"/>
    </source>
</evidence>
<accession>A0A1Y2DWZ9</accession>
<dbReference type="FunFam" id="1.10.10.440:FF:000013">
    <property type="entry name" value="pre-mRNA-processing protein 40A isoform X1"/>
    <property type="match status" value="1"/>
</dbReference>
<evidence type="ECO:0000313" key="11">
    <source>
        <dbReference type="Proteomes" id="UP000193920"/>
    </source>
</evidence>
<comment type="caution">
    <text evidence="10">The sequence shown here is derived from an EMBL/GenBank/DDBJ whole genome shotgun (WGS) entry which is preliminary data.</text>
</comment>
<feature type="domain" description="WW" evidence="8">
    <location>
        <begin position="75"/>
        <end position="101"/>
    </location>
</feature>
<dbReference type="Proteomes" id="UP000193920">
    <property type="component" value="Unassembled WGS sequence"/>
</dbReference>
<dbReference type="InterPro" id="IPR001202">
    <property type="entry name" value="WW_dom"/>
</dbReference>
<dbReference type="Gene3D" id="1.10.10.440">
    <property type="entry name" value="FF domain"/>
    <property type="match status" value="5"/>
</dbReference>
<dbReference type="STRING" id="1754190.A0A1Y2DWZ9"/>
<dbReference type="Gene3D" id="2.20.70.10">
    <property type="match status" value="2"/>
</dbReference>
<evidence type="ECO:0000256" key="7">
    <source>
        <dbReference type="SAM" id="MobiDB-lite"/>
    </source>
</evidence>
<evidence type="ECO:0000256" key="4">
    <source>
        <dbReference type="ARBA" id="ARBA00023187"/>
    </source>
</evidence>
<dbReference type="InterPro" id="IPR039726">
    <property type="entry name" value="Prp40-like"/>
</dbReference>
<evidence type="ECO:0000259" key="8">
    <source>
        <dbReference type="PROSITE" id="PS50020"/>
    </source>
</evidence>
<evidence type="ECO:0000259" key="9">
    <source>
        <dbReference type="PROSITE" id="PS51676"/>
    </source>
</evidence>
<name>A0A1Y2DWZ9_9FUNG</name>
<organism evidence="10 11">
    <name type="scientific">Neocallimastix californiae</name>
    <dbReference type="NCBI Taxonomy" id="1754190"/>
    <lineage>
        <taxon>Eukaryota</taxon>
        <taxon>Fungi</taxon>
        <taxon>Fungi incertae sedis</taxon>
        <taxon>Chytridiomycota</taxon>
        <taxon>Chytridiomycota incertae sedis</taxon>
        <taxon>Neocallimastigomycetes</taxon>
        <taxon>Neocallimastigales</taxon>
        <taxon>Neocallimastigaceae</taxon>
        <taxon>Neocallimastix</taxon>
    </lineage>
</organism>
<keyword evidence="4" id="KW-0508">mRNA splicing</keyword>
<feature type="domain" description="WW" evidence="8">
    <location>
        <begin position="34"/>
        <end position="61"/>
    </location>
</feature>
<dbReference type="PROSITE" id="PS51676">
    <property type="entry name" value="FF"/>
    <property type="match status" value="4"/>
</dbReference>
<evidence type="ECO:0000256" key="1">
    <source>
        <dbReference type="ARBA" id="ARBA00004123"/>
    </source>
</evidence>
<dbReference type="InterPro" id="IPR002713">
    <property type="entry name" value="FF_domain"/>
</dbReference>
<protein>
    <recommendedName>
        <fullName evidence="12">WW domain-containing protein</fullName>
    </recommendedName>
</protein>